<feature type="non-terminal residue" evidence="2">
    <location>
        <position position="106"/>
    </location>
</feature>
<dbReference type="EMBL" id="KF117256">
    <property type="protein sequence ID" value="AIA84509.1"/>
    <property type="molecule type" value="Genomic_DNA"/>
</dbReference>
<evidence type="ECO:0000256" key="1">
    <source>
        <dbReference type="SAM" id="Phobius"/>
    </source>
</evidence>
<feature type="transmembrane region" description="Helical" evidence="1">
    <location>
        <begin position="30"/>
        <end position="50"/>
    </location>
</feature>
<organism evidence="2">
    <name type="scientific">uncultured Idiomarina sp</name>
    <dbReference type="NCBI Taxonomy" id="352961"/>
    <lineage>
        <taxon>Bacteria</taxon>
        <taxon>Pseudomonadati</taxon>
        <taxon>Pseudomonadota</taxon>
        <taxon>Gammaproteobacteria</taxon>
        <taxon>Alteromonadales</taxon>
        <taxon>Idiomarinaceae</taxon>
        <taxon>Idiomarina</taxon>
        <taxon>environmental samples</taxon>
    </lineage>
</organism>
<name>A0A060BNN9_9GAMM</name>
<reference evidence="2" key="1">
    <citation type="journal article" date="2013" name="Environ. Microbiol.">
        <title>Seasonally variable intestinal metagenomes of the red palm weevil (Rhynchophorus ferrugineus).</title>
        <authorList>
            <person name="Jia S."/>
            <person name="Zhang X."/>
            <person name="Zhang G."/>
            <person name="Yin A."/>
            <person name="Zhang S."/>
            <person name="Li F."/>
            <person name="Wang L."/>
            <person name="Zhao D."/>
            <person name="Yun Q."/>
            <person name="Tala"/>
            <person name="Wang J."/>
            <person name="Sun G."/>
            <person name="Baabdullah M."/>
            <person name="Yu X."/>
            <person name="Hu S."/>
            <person name="Al-Mssallem I.S."/>
            <person name="Yu J."/>
        </authorList>
    </citation>
    <scope>NUCLEOTIDE SEQUENCE</scope>
</reference>
<keyword evidence="1" id="KW-0812">Transmembrane</keyword>
<keyword evidence="1" id="KW-1133">Transmembrane helix</keyword>
<evidence type="ECO:0000313" key="2">
    <source>
        <dbReference type="EMBL" id="AIA84509.1"/>
    </source>
</evidence>
<protein>
    <submittedName>
        <fullName evidence="2">CAZy families GT2 protein</fullName>
    </submittedName>
</protein>
<dbReference type="AlphaFoldDB" id="A0A060BNN9"/>
<sequence length="106" mass="11138">MRVEEVGTGTVYDAGNAGSHFRPLRDSVRVLTPLLAFGASSVVSFVVDYAGVLGLHALVGGLWVPVVGARIASGTLNFVLNRRVFRAQGSPVARSATRYVGLALLL</sequence>
<keyword evidence="1" id="KW-0472">Membrane</keyword>
<feature type="transmembrane region" description="Helical" evidence="1">
    <location>
        <begin position="62"/>
        <end position="80"/>
    </location>
</feature>
<accession>A0A060BNN9</accession>
<proteinExistence type="predicted"/>